<reference evidence="3 5" key="1">
    <citation type="submission" date="2016-11" db="EMBL/GenBank/DDBJ databases">
        <title>Comparison of Traditional DNA-DNA Hybridization with In Silico Genomic Analysis.</title>
        <authorList>
            <person name="Nicholson A.C."/>
            <person name="Sammons S."/>
            <person name="Humrighouse B.W."/>
            <person name="Graziano J."/>
            <person name="Lasker B."/>
            <person name="Whitney A.M."/>
            <person name="Mcquiston J.R."/>
        </authorList>
    </citation>
    <scope>NUCLEOTIDE SEQUENCE [LARGE SCALE GENOMIC DNA]</scope>
    <source>
        <strain evidence="2 5">H1892</strain>
        <strain evidence="3">H2381</strain>
    </source>
</reference>
<proteinExistence type="predicted"/>
<dbReference type="GO" id="GO:0000287">
    <property type="term" value="F:magnesium ion binding"/>
    <property type="evidence" value="ECO:0007669"/>
    <property type="project" value="InterPro"/>
</dbReference>
<dbReference type="AlphaFoldDB" id="A0A212AQL5"/>
<dbReference type="Proteomes" id="UP000196640">
    <property type="component" value="Unassembled WGS sequence"/>
</dbReference>
<dbReference type="Pfam" id="PF05866">
    <property type="entry name" value="RusA"/>
    <property type="match status" value="1"/>
</dbReference>
<dbReference type="InterPro" id="IPR036614">
    <property type="entry name" value="RusA-like_sf"/>
</dbReference>
<dbReference type="Proteomes" id="UP000214673">
    <property type="component" value="Unassembled WGS sequence"/>
</dbReference>
<dbReference type="Gene3D" id="3.30.1330.70">
    <property type="entry name" value="Holliday junction resolvase RusA"/>
    <property type="match status" value="1"/>
</dbReference>
<dbReference type="OrthoDB" id="5114842at2"/>
<organism evidence="3 4">
    <name type="scientific">Haematobacter missouriensis</name>
    <dbReference type="NCBI Taxonomy" id="366616"/>
    <lineage>
        <taxon>Bacteria</taxon>
        <taxon>Pseudomonadati</taxon>
        <taxon>Pseudomonadota</taxon>
        <taxon>Alphaproteobacteria</taxon>
        <taxon>Rhodobacterales</taxon>
        <taxon>Paracoccaceae</taxon>
        <taxon>Haematobacter</taxon>
    </lineage>
</organism>
<accession>A0A212AQL5</accession>
<evidence type="ECO:0000313" key="4">
    <source>
        <dbReference type="Proteomes" id="UP000196640"/>
    </source>
</evidence>
<dbReference type="InterPro" id="IPR008822">
    <property type="entry name" value="Endonuclease_RusA-like"/>
</dbReference>
<evidence type="ECO:0000313" key="5">
    <source>
        <dbReference type="Proteomes" id="UP000214673"/>
    </source>
</evidence>
<dbReference type="GO" id="GO:0006310">
    <property type="term" value="P:DNA recombination"/>
    <property type="evidence" value="ECO:0007669"/>
    <property type="project" value="InterPro"/>
</dbReference>
<feature type="region of interest" description="Disordered" evidence="1">
    <location>
        <begin position="76"/>
        <end position="96"/>
    </location>
</feature>
<sequence length="140" mass="15412">MDRRVTFIIPGAPFAKQRARSGFNKRLGRAITFNAPANEKFEGTVGSIAAGLFSAPLDGPVSVTVEAVFCPAPSWSKKRRAEAMGQPHTQKPDGDNLLKAIKDGLNRIAWSDDAQVSDSRVMKRWGERAETRVTVERIMQ</sequence>
<gene>
    <name evidence="3" type="ORF">CDV52_09840</name>
    <name evidence="2" type="ORF">CDV53_14325</name>
</gene>
<evidence type="ECO:0000313" key="2">
    <source>
        <dbReference type="EMBL" id="OWJ73902.1"/>
    </source>
</evidence>
<dbReference type="STRING" id="366616.CG51_05960"/>
<dbReference type="EMBL" id="NIPX01000015">
    <property type="protein sequence ID" value="OWJ83801.1"/>
    <property type="molecule type" value="Genomic_DNA"/>
</dbReference>
<protein>
    <submittedName>
        <fullName evidence="3">RusA family crossover junction endodeoxyribonuclease</fullName>
    </submittedName>
</protein>
<reference evidence="4" key="2">
    <citation type="submission" date="2016-11" db="EMBL/GenBank/DDBJ databases">
        <title>Comparison of Traditional DNA-DNA Hybridization with In Silico Genomic Analysis.</title>
        <authorList>
            <person name="Nicholson A.C."/>
            <person name="Humrighouse B.W."/>
            <person name="Graziano J."/>
            <person name="Lasker B."/>
            <person name="Whitney A.M."/>
            <person name="Mcquiston J.R."/>
            <person name="Bell M."/>
        </authorList>
    </citation>
    <scope>NUCLEOTIDE SEQUENCE [LARGE SCALE GENOMIC DNA]</scope>
    <source>
        <strain evidence="4">H2381</strain>
    </source>
</reference>
<dbReference type="SUPFAM" id="SSF103084">
    <property type="entry name" value="Holliday junction resolvase RusA"/>
    <property type="match status" value="1"/>
</dbReference>
<dbReference type="EMBL" id="NIPV01000086">
    <property type="protein sequence ID" value="OWJ73902.1"/>
    <property type="molecule type" value="Genomic_DNA"/>
</dbReference>
<dbReference type="RefSeq" id="WP_035745043.1">
    <property type="nucleotide sequence ID" value="NZ_JFGS01000017.1"/>
</dbReference>
<comment type="caution">
    <text evidence="3">The sequence shown here is derived from an EMBL/GenBank/DDBJ whole genome shotgun (WGS) entry which is preliminary data.</text>
</comment>
<evidence type="ECO:0000313" key="3">
    <source>
        <dbReference type="EMBL" id="OWJ83801.1"/>
    </source>
</evidence>
<keyword evidence="5" id="KW-1185">Reference proteome</keyword>
<name>A0A212AQL5_9RHOB</name>
<dbReference type="GO" id="GO:0006281">
    <property type="term" value="P:DNA repair"/>
    <property type="evidence" value="ECO:0007669"/>
    <property type="project" value="InterPro"/>
</dbReference>
<evidence type="ECO:0000256" key="1">
    <source>
        <dbReference type="SAM" id="MobiDB-lite"/>
    </source>
</evidence>